<dbReference type="Proteomes" id="UP000595618">
    <property type="component" value="Chromosome"/>
</dbReference>
<dbReference type="GO" id="GO:0019843">
    <property type="term" value="F:rRNA binding"/>
    <property type="evidence" value="ECO:0007669"/>
    <property type="project" value="UniProtKB-UniRule"/>
</dbReference>
<evidence type="ECO:0000256" key="4">
    <source>
        <dbReference type="ARBA" id="ARBA00035258"/>
    </source>
</evidence>
<gene>
    <name evidence="5 7" type="primary">rpsH</name>
    <name evidence="7" type="ORF">HYW89_03475</name>
</gene>
<keyword evidence="3 5" id="KW-0687">Ribonucleoprotein</keyword>
<dbReference type="GO" id="GO:0006412">
    <property type="term" value="P:translation"/>
    <property type="evidence" value="ECO:0007669"/>
    <property type="project" value="UniProtKB-UniRule"/>
</dbReference>
<proteinExistence type="inferred from homology"/>
<reference evidence="7 8" key="1">
    <citation type="submission" date="2020-07" db="EMBL/GenBank/DDBJ databases">
        <title>Huge and variable diversity of episymbiotic CPR bacteria and DPANN archaea in groundwater ecosystems.</title>
        <authorList>
            <person name="He C.Y."/>
            <person name="Keren R."/>
            <person name="Whittaker M."/>
            <person name="Farag I.F."/>
            <person name="Doudna J."/>
            <person name="Cate J.H.D."/>
            <person name="Banfield J.F."/>
        </authorList>
    </citation>
    <scope>NUCLEOTIDE SEQUENCE [LARGE SCALE GENOMIC DNA]</scope>
    <source>
        <strain evidence="7">NC_groundwater_541_Ag_S-0.1um_46_50</strain>
    </source>
</reference>
<evidence type="ECO:0000256" key="3">
    <source>
        <dbReference type="ARBA" id="ARBA00023274"/>
    </source>
</evidence>
<organism evidence="7 8">
    <name type="scientific">Candidatus Sungiibacteriota bacterium</name>
    <dbReference type="NCBI Taxonomy" id="2750080"/>
    <lineage>
        <taxon>Bacteria</taxon>
        <taxon>Candidatus Sungiibacteriota</taxon>
    </lineage>
</organism>
<comment type="similarity">
    <text evidence="1 5 6">Belongs to the universal ribosomal protein uS8 family.</text>
</comment>
<keyword evidence="5" id="KW-0699">rRNA-binding</keyword>
<dbReference type="Gene3D" id="3.30.1370.30">
    <property type="match status" value="1"/>
</dbReference>
<dbReference type="Gene3D" id="3.30.1490.10">
    <property type="match status" value="1"/>
</dbReference>
<accession>A0A7T5UR24</accession>
<dbReference type="NCBIfam" id="NF001109">
    <property type="entry name" value="PRK00136.1"/>
    <property type="match status" value="1"/>
</dbReference>
<evidence type="ECO:0000256" key="1">
    <source>
        <dbReference type="ARBA" id="ARBA00006471"/>
    </source>
</evidence>
<keyword evidence="2 5" id="KW-0689">Ribosomal protein</keyword>
<keyword evidence="5" id="KW-0694">RNA-binding</keyword>
<evidence type="ECO:0000256" key="2">
    <source>
        <dbReference type="ARBA" id="ARBA00022980"/>
    </source>
</evidence>
<sequence>MDPISDMFIRIKNASRAGHETVLLPYSKFKHELAKVLEKSGFVKAVERKGKRVRKSLEVVLKYENDEPAIHEIKLISKASRRVYAPYRKLGRQRHGGIIIVSTPKGVMMSSEAKKQKVGGEFIAEVW</sequence>
<dbReference type="GO" id="GO:0003735">
    <property type="term" value="F:structural constituent of ribosome"/>
    <property type="evidence" value="ECO:0007669"/>
    <property type="project" value="InterPro"/>
</dbReference>
<evidence type="ECO:0000256" key="6">
    <source>
        <dbReference type="RuleBase" id="RU003660"/>
    </source>
</evidence>
<dbReference type="FunFam" id="3.30.1490.10:FF:000001">
    <property type="entry name" value="30S ribosomal protein S8"/>
    <property type="match status" value="1"/>
</dbReference>
<dbReference type="PANTHER" id="PTHR11758">
    <property type="entry name" value="40S RIBOSOMAL PROTEIN S15A"/>
    <property type="match status" value="1"/>
</dbReference>
<evidence type="ECO:0000313" key="8">
    <source>
        <dbReference type="Proteomes" id="UP000595618"/>
    </source>
</evidence>
<dbReference type="GO" id="GO:0005840">
    <property type="term" value="C:ribosome"/>
    <property type="evidence" value="ECO:0007669"/>
    <property type="project" value="UniProtKB-KW"/>
</dbReference>
<dbReference type="HAMAP" id="MF_01302_B">
    <property type="entry name" value="Ribosomal_uS8_B"/>
    <property type="match status" value="1"/>
</dbReference>
<dbReference type="GO" id="GO:1990904">
    <property type="term" value="C:ribonucleoprotein complex"/>
    <property type="evidence" value="ECO:0007669"/>
    <property type="project" value="UniProtKB-KW"/>
</dbReference>
<dbReference type="PROSITE" id="PS00053">
    <property type="entry name" value="RIBOSOMAL_S8"/>
    <property type="match status" value="1"/>
</dbReference>
<dbReference type="SUPFAM" id="SSF56047">
    <property type="entry name" value="Ribosomal protein S8"/>
    <property type="match status" value="1"/>
</dbReference>
<dbReference type="InterPro" id="IPR035987">
    <property type="entry name" value="Ribosomal_uS8_sf"/>
</dbReference>
<name>A0A7T5UR24_9BACT</name>
<protein>
    <recommendedName>
        <fullName evidence="4 5">Small ribosomal subunit protein uS8</fullName>
    </recommendedName>
</protein>
<dbReference type="GO" id="GO:0005737">
    <property type="term" value="C:cytoplasm"/>
    <property type="evidence" value="ECO:0007669"/>
    <property type="project" value="UniProtKB-ARBA"/>
</dbReference>
<dbReference type="AlphaFoldDB" id="A0A7T5UR24"/>
<evidence type="ECO:0000313" key="7">
    <source>
        <dbReference type="EMBL" id="QQG45036.1"/>
    </source>
</evidence>
<dbReference type="Pfam" id="PF00410">
    <property type="entry name" value="Ribosomal_S8"/>
    <property type="match status" value="1"/>
</dbReference>
<dbReference type="InterPro" id="IPR000630">
    <property type="entry name" value="Ribosomal_uS8"/>
</dbReference>
<dbReference type="EMBL" id="CP066690">
    <property type="protein sequence ID" value="QQG45036.1"/>
    <property type="molecule type" value="Genomic_DNA"/>
</dbReference>
<comment type="subunit">
    <text evidence="5">Part of the 30S ribosomal subunit. Contacts proteins S5 and S12.</text>
</comment>
<dbReference type="InterPro" id="IPR047863">
    <property type="entry name" value="Ribosomal_uS8_CS"/>
</dbReference>
<evidence type="ECO:0000256" key="5">
    <source>
        <dbReference type="HAMAP-Rule" id="MF_01302"/>
    </source>
</evidence>
<comment type="function">
    <text evidence="5">One of the primary rRNA binding proteins, it binds directly to 16S rRNA central domain where it helps coordinate assembly of the platform of the 30S subunit.</text>
</comment>